<evidence type="ECO:0000256" key="5">
    <source>
        <dbReference type="ARBA" id="ARBA00023136"/>
    </source>
</evidence>
<feature type="region of interest" description="Disordered" evidence="6">
    <location>
        <begin position="547"/>
        <end position="579"/>
    </location>
</feature>
<feature type="transmembrane region" description="Helical" evidence="7">
    <location>
        <begin position="134"/>
        <end position="154"/>
    </location>
</feature>
<dbReference type="SUPFAM" id="SSF103473">
    <property type="entry name" value="MFS general substrate transporter"/>
    <property type="match status" value="1"/>
</dbReference>
<dbReference type="EMBL" id="LK052892">
    <property type="protein sequence ID" value="CDR41453.1"/>
    <property type="molecule type" value="Genomic_DNA"/>
</dbReference>
<evidence type="ECO:0000256" key="4">
    <source>
        <dbReference type="ARBA" id="ARBA00022989"/>
    </source>
</evidence>
<feature type="transmembrane region" description="Helical" evidence="7">
    <location>
        <begin position="110"/>
        <end position="128"/>
    </location>
</feature>
<keyword evidence="3 7" id="KW-0812">Transmembrane</keyword>
<feature type="domain" description="Major facilitator superfamily (MFS) profile" evidence="8">
    <location>
        <begin position="44"/>
        <end position="538"/>
    </location>
</feature>
<proteinExistence type="inferred from homology"/>
<keyword evidence="5 7" id="KW-0472">Membrane</keyword>
<feature type="transmembrane region" description="Helical" evidence="7">
    <location>
        <begin position="330"/>
        <end position="355"/>
    </location>
</feature>
<evidence type="ECO:0000256" key="6">
    <source>
        <dbReference type="SAM" id="MobiDB-lite"/>
    </source>
</evidence>
<evidence type="ECO:0000256" key="1">
    <source>
        <dbReference type="ARBA" id="ARBA00004141"/>
    </source>
</evidence>
<evidence type="ECO:0000313" key="9">
    <source>
        <dbReference type="EMBL" id="CDR41453.1"/>
    </source>
</evidence>
<feature type="transmembrane region" description="Helical" evidence="7">
    <location>
        <begin position="238"/>
        <end position="257"/>
    </location>
</feature>
<dbReference type="PhylomeDB" id="A0A061AW85"/>
<feature type="transmembrane region" description="Helical" evidence="7">
    <location>
        <begin position="41"/>
        <end position="67"/>
    </location>
</feature>
<feature type="transmembrane region" description="Helical" evidence="7">
    <location>
        <begin position="303"/>
        <end position="324"/>
    </location>
</feature>
<dbReference type="Gene3D" id="1.20.1250.20">
    <property type="entry name" value="MFS general substrate transporter like domains"/>
    <property type="match status" value="2"/>
</dbReference>
<feature type="compositionally biased region" description="Polar residues" evidence="6">
    <location>
        <begin position="567"/>
        <end position="579"/>
    </location>
</feature>
<evidence type="ECO:0000256" key="3">
    <source>
        <dbReference type="ARBA" id="ARBA00022692"/>
    </source>
</evidence>
<dbReference type="InterPro" id="IPR036259">
    <property type="entry name" value="MFS_trans_sf"/>
</dbReference>
<gene>
    <name evidence="9" type="ORF">CYFA0S_07e02300g</name>
</gene>
<evidence type="ECO:0000256" key="7">
    <source>
        <dbReference type="SAM" id="Phobius"/>
    </source>
</evidence>
<comment type="subcellular location">
    <subcellularLocation>
        <location evidence="1">Membrane</location>
        <topology evidence="1">Multi-pass membrane protein</topology>
    </subcellularLocation>
</comment>
<dbReference type="CDD" id="cd17502">
    <property type="entry name" value="MFS_Azr1_MDR_like"/>
    <property type="match status" value="1"/>
</dbReference>
<feature type="compositionally biased region" description="Basic and acidic residues" evidence="6">
    <location>
        <begin position="547"/>
        <end position="566"/>
    </location>
</feature>
<dbReference type="OrthoDB" id="10021397at2759"/>
<dbReference type="GO" id="GO:0022857">
    <property type="term" value="F:transmembrane transporter activity"/>
    <property type="evidence" value="ECO:0007669"/>
    <property type="project" value="InterPro"/>
</dbReference>
<evidence type="ECO:0000259" key="8">
    <source>
        <dbReference type="PROSITE" id="PS50850"/>
    </source>
</evidence>
<protein>
    <submittedName>
        <fullName evidence="9">CYFA0S07e02300g1_1</fullName>
    </submittedName>
</protein>
<comment type="similarity">
    <text evidence="2">Belongs to the major facilitator superfamily. TCR/Tet family.</text>
</comment>
<name>A0A061AW85_CYBFA</name>
<dbReference type="GO" id="GO:0005886">
    <property type="term" value="C:plasma membrane"/>
    <property type="evidence" value="ECO:0007669"/>
    <property type="project" value="TreeGrafter"/>
</dbReference>
<organism evidence="9">
    <name type="scientific">Cyberlindnera fabianii</name>
    <name type="common">Yeast</name>
    <name type="synonym">Hansenula fabianii</name>
    <dbReference type="NCBI Taxonomy" id="36022"/>
    <lineage>
        <taxon>Eukaryota</taxon>
        <taxon>Fungi</taxon>
        <taxon>Dikarya</taxon>
        <taxon>Ascomycota</taxon>
        <taxon>Saccharomycotina</taxon>
        <taxon>Saccharomycetes</taxon>
        <taxon>Phaffomycetales</taxon>
        <taxon>Phaffomycetaceae</taxon>
        <taxon>Cyberlindnera</taxon>
    </lineage>
</organism>
<dbReference type="PROSITE" id="PS50850">
    <property type="entry name" value="MFS"/>
    <property type="match status" value="1"/>
</dbReference>
<feature type="transmembrane region" description="Helical" evidence="7">
    <location>
        <begin position="79"/>
        <end position="98"/>
    </location>
</feature>
<dbReference type="PANTHER" id="PTHR23501">
    <property type="entry name" value="MAJOR FACILITATOR SUPERFAMILY"/>
    <property type="match status" value="1"/>
</dbReference>
<dbReference type="InterPro" id="IPR011701">
    <property type="entry name" value="MFS"/>
</dbReference>
<dbReference type="PRINTS" id="PR01036">
    <property type="entry name" value="TCRTETB"/>
</dbReference>
<feature type="transmembrane region" description="Helical" evidence="7">
    <location>
        <begin position="166"/>
        <end position="185"/>
    </location>
</feature>
<accession>A0A061AW85</accession>
<dbReference type="FunFam" id="1.20.1720.10:FF:000014">
    <property type="entry name" value="MFS drug transporter, putative"/>
    <property type="match status" value="1"/>
</dbReference>
<feature type="transmembrane region" description="Helical" evidence="7">
    <location>
        <begin position="367"/>
        <end position="385"/>
    </location>
</feature>
<dbReference type="InterPro" id="IPR020846">
    <property type="entry name" value="MFS_dom"/>
</dbReference>
<dbReference type="Pfam" id="PF07690">
    <property type="entry name" value="MFS_1"/>
    <property type="match status" value="1"/>
</dbReference>
<dbReference type="VEuPathDB" id="FungiDB:BON22_3692"/>
<feature type="transmembrane region" description="Helical" evidence="7">
    <location>
        <begin position="197"/>
        <end position="217"/>
    </location>
</feature>
<keyword evidence="4 7" id="KW-1133">Transmembrane helix</keyword>
<sequence>MSNSNDDLELADAAVPKQKFHESNAGDGTTVFDQYLTGLPLVMSFGSCFITLFLIALDQTIIVTLLTKVGEKFNAYDKIGWVSSGYMLSMAVFAQTWGKFSIIFGRKYSLLAAIILFEAGSLMCALANDMNVLIGGRVLAGIGGGGIQSLVFIVGSEMVRIDKRPVAFALLGAAFSVASVIGPIIGGAFTEKVSWRWCFYINLPLGGVAFCALTYFFNPPPPRFTWKQKLEQIDFVGIFLLCSGVVLFLLGLTFGGTEFPWRSGAVISCIVLGGILIILFCVWNFKYSKNQIVPTEITMTPKVMFPVMTLFFLFFGFISLLTYASAYYQIIQGAGAISLGVQFFPFIIPTVISSIGTGIALKVTRHLKPFAVFGGILAAVGYGVLTLTDVHSTSAQKIGYLIMPGASFGFLMQTSIMSCQMEAPKTAGSMILVTSFFNFSRSLGGTLGGDLAQVIFNSSLNDKIKDAIKKHPDLFESLGSYDLSSMTNNPALARTLPSATREVVFECIMGAIRNVYYVSCASMCLAFVMTVCFSNRRVPAENEVAKKEDVVGEVDRTTSGDEKSMEPEQNQLQEETSQK</sequence>
<feature type="transmembrane region" description="Helical" evidence="7">
    <location>
        <begin position="263"/>
        <end position="283"/>
    </location>
</feature>
<dbReference type="AlphaFoldDB" id="A0A061AW85"/>
<reference evidence="9" key="1">
    <citation type="journal article" date="2014" name="Genome Announc.">
        <title>Genome sequence of the yeast Cyberlindnera fabianii (Hansenula fabianii).</title>
        <authorList>
            <person name="Freel K.C."/>
            <person name="Sarilar V."/>
            <person name="Neuveglise C."/>
            <person name="Devillers H."/>
            <person name="Friedrich A."/>
            <person name="Schacherer J."/>
        </authorList>
    </citation>
    <scope>NUCLEOTIDE SEQUENCE</scope>
    <source>
        <strain evidence="9">YJS4271</strain>
    </source>
</reference>
<dbReference type="PANTHER" id="PTHR23501:SF198">
    <property type="entry name" value="AZOLE RESISTANCE PROTEIN 1-RELATED"/>
    <property type="match status" value="1"/>
</dbReference>
<feature type="transmembrane region" description="Helical" evidence="7">
    <location>
        <begin position="397"/>
        <end position="416"/>
    </location>
</feature>
<evidence type="ECO:0000256" key="2">
    <source>
        <dbReference type="ARBA" id="ARBA00007520"/>
    </source>
</evidence>